<evidence type="ECO:0008006" key="5">
    <source>
        <dbReference type="Google" id="ProtNLM"/>
    </source>
</evidence>
<dbReference type="InterPro" id="IPR027417">
    <property type="entry name" value="P-loop_NTPase"/>
</dbReference>
<dbReference type="InterPro" id="IPR041677">
    <property type="entry name" value="DNA2/NAM7_AAA_11"/>
</dbReference>
<dbReference type="InterPro" id="IPR045055">
    <property type="entry name" value="DNA2/NAM7-like"/>
</dbReference>
<protein>
    <recommendedName>
        <fullName evidence="5">AAA domain-containing protein</fullName>
    </recommendedName>
</protein>
<dbReference type="InterPro" id="IPR025103">
    <property type="entry name" value="DUF4011"/>
</dbReference>
<proteinExistence type="predicted"/>
<gene>
    <name evidence="3" type="ORF">GCM10010967_06070</name>
</gene>
<keyword evidence="4" id="KW-1185">Reference proteome</keyword>
<sequence>MSRILKAYLKRLTNLSTRNKSLLLTGLSAEQFLDFHDTDFLLSKPSVEVLKQVIQGKSRVALCDVADPRYEKVNEASKRLRKIARTERFIEEERGSRDLYVGYPFIKGKLSDGTPIHAPLLFFPVTLRMEREQWCLFERDDIGVVLNQSFALAYGHFNEVKIPDEVLEKSFEDFPDDFLEFRTQLYEWLKSTPFKINFNQQLFEDQLVAFSAEKSSDLVANESNGELKLYPEAVLGIFPQAGSYLVPDYNKLLDLAEEDESGIPLLGFNEEADDYIEPEMPVQTPEMRLIREEDVLTPFPVDESQEEIILAVKGGRSVVVQGPPGSGKSQLICNLIADFASRGKRVLLVCQKRAALDVVYQRLATTGMKDFTGLIHDFKNDRSALYAQIASQIEKVETYRQQNYSLDSVFLERQFTQESRAIDKTVSELDGFRTALFDENECGVSIKELYLTSNPQQPHADMRDYYRQFRIDGWDGFKRHFKTYCDYAFLIRPDHPWYKRRSFASFGMGELRTMENMLSEWPNAFEKQAHAFENLTGLPFEKEHIRNRPEIIERLGNIAELVSDETAWRLLKKYTKSPSSPHERLALARQAVDAMAGFIAEGGIELSLTASQLNAFEVMLKKSMETKQSAVSGFFWDVFSKEKKEIERVANANGLTVSLEHLTRLEERLRNRRQLESWLQDPGLGFDDALIDDFSTDKAGEYLAFFRAAERASDASVRMEVGVWRKVLHEAVRAKDQLTHFTDLVQNLAQWLQVWDRMEKAMLPYLLPEQITALIDRRAEYSRTLLEALRNDFDSLADMDRLWTDMSANEQGAAKSVLEKTAGEETADARRALAIFENSIKLAWIEHIESKYPALRSVTSLKMKQWEDQMQGSITLKQKLSSDIANIKLREATYEDVEKNRLGNRVTYRELGHQVTKKRKIWPIRKLLESYPDEVFALIPCWMASPEAVSAIFPMERGLFDLVIFDEASQCYAEFSLPAAFRGRQWVVTGDSKQLSPSDLYRVRFEDRTDDEEYSAAIEIESLLDLAGQSLDHYQLTGHYRSLSLDLIDFSNRKFYKQSLKLLPDFNKVNDRKPGIEYIKTEGIWKNNTNAVEVEEVLRLIRELGGSGRSIGVVTFNFYQQAAIQDALEKETSVPEGLFVKNIENVQGDERDVIIFSMGYAPDEKGRVSMQFGTLNMQGGENRLNVAVTRAREKIYFVTSLWPSQLQTENTANEGPKLLRAYMDYALQVSEGRFEAAPIATGSFRSDWLLKDRLVRQNSAFEKELPFGDITVKEEGAYKGLVLTDDDLYHYSKSSKEPHAYLPLLLRLKNWPFRRVYSREYWSGNLKNGLL</sequence>
<comment type="caution">
    <text evidence="3">The sequence shown here is derived from an EMBL/GenBank/DDBJ whole genome shotgun (WGS) entry which is preliminary data.</text>
</comment>
<dbReference type="EMBL" id="BMLI01000001">
    <property type="protein sequence ID" value="GGM77260.1"/>
    <property type="molecule type" value="Genomic_DNA"/>
</dbReference>
<feature type="domain" description="DNA2/NAM7 helicase-like C-terminal" evidence="2">
    <location>
        <begin position="1033"/>
        <end position="1199"/>
    </location>
</feature>
<dbReference type="CDD" id="cd18808">
    <property type="entry name" value="SF1_C_Upf1"/>
    <property type="match status" value="1"/>
</dbReference>
<name>A0ABQ2HFA5_9BACT</name>
<evidence type="ECO:0000313" key="4">
    <source>
        <dbReference type="Proteomes" id="UP000632339"/>
    </source>
</evidence>
<dbReference type="InterPro" id="IPR041679">
    <property type="entry name" value="DNA2/NAM7-like_C"/>
</dbReference>
<dbReference type="InterPro" id="IPR047187">
    <property type="entry name" value="SF1_C_Upf1"/>
</dbReference>
<dbReference type="PANTHER" id="PTHR10887:SF530">
    <property type="entry name" value="SUPERFAMILY I DNA HELICASES"/>
    <property type="match status" value="1"/>
</dbReference>
<feature type="domain" description="DNA2/NAM7 helicase helicase" evidence="1">
    <location>
        <begin position="301"/>
        <end position="408"/>
    </location>
</feature>
<dbReference type="SUPFAM" id="SSF52540">
    <property type="entry name" value="P-loop containing nucleoside triphosphate hydrolases"/>
    <property type="match status" value="1"/>
</dbReference>
<dbReference type="Gene3D" id="3.40.50.300">
    <property type="entry name" value="P-loop containing nucleotide triphosphate hydrolases"/>
    <property type="match status" value="3"/>
</dbReference>
<evidence type="ECO:0000259" key="1">
    <source>
        <dbReference type="Pfam" id="PF13086"/>
    </source>
</evidence>
<organism evidence="3 4">
    <name type="scientific">Dyadobacter beijingensis</name>
    <dbReference type="NCBI Taxonomy" id="365489"/>
    <lineage>
        <taxon>Bacteria</taxon>
        <taxon>Pseudomonadati</taxon>
        <taxon>Bacteroidota</taxon>
        <taxon>Cytophagia</taxon>
        <taxon>Cytophagales</taxon>
        <taxon>Spirosomataceae</taxon>
        <taxon>Dyadobacter</taxon>
    </lineage>
</organism>
<dbReference type="Pfam" id="PF13086">
    <property type="entry name" value="AAA_11"/>
    <property type="match status" value="1"/>
</dbReference>
<dbReference type="Proteomes" id="UP000632339">
    <property type="component" value="Unassembled WGS sequence"/>
</dbReference>
<reference evidence="4" key="1">
    <citation type="journal article" date="2019" name="Int. J. Syst. Evol. Microbiol.">
        <title>The Global Catalogue of Microorganisms (GCM) 10K type strain sequencing project: providing services to taxonomists for standard genome sequencing and annotation.</title>
        <authorList>
            <consortium name="The Broad Institute Genomics Platform"/>
            <consortium name="The Broad Institute Genome Sequencing Center for Infectious Disease"/>
            <person name="Wu L."/>
            <person name="Ma J."/>
        </authorList>
    </citation>
    <scope>NUCLEOTIDE SEQUENCE [LARGE SCALE GENOMIC DNA]</scope>
    <source>
        <strain evidence="4">CGMCC 1.6375</strain>
    </source>
</reference>
<evidence type="ECO:0000313" key="3">
    <source>
        <dbReference type="EMBL" id="GGM77260.1"/>
    </source>
</evidence>
<accession>A0ABQ2HFA5</accession>
<dbReference type="Pfam" id="PF13195">
    <property type="entry name" value="DUF4011"/>
    <property type="match status" value="1"/>
</dbReference>
<evidence type="ECO:0000259" key="2">
    <source>
        <dbReference type="Pfam" id="PF13087"/>
    </source>
</evidence>
<dbReference type="PANTHER" id="PTHR10887">
    <property type="entry name" value="DNA2/NAM7 HELICASE FAMILY"/>
    <property type="match status" value="1"/>
</dbReference>
<dbReference type="Pfam" id="PF13087">
    <property type="entry name" value="AAA_12"/>
    <property type="match status" value="1"/>
</dbReference>
<dbReference type="RefSeq" id="WP_019941966.1">
    <property type="nucleotide sequence ID" value="NZ_BMLI01000001.1"/>
</dbReference>